<feature type="compositionally biased region" description="Low complexity" evidence="1">
    <location>
        <begin position="222"/>
        <end position="245"/>
    </location>
</feature>
<dbReference type="SUPFAM" id="SSF55729">
    <property type="entry name" value="Acyl-CoA N-acyltransferases (Nat)"/>
    <property type="match status" value="2"/>
</dbReference>
<dbReference type="VEuPathDB" id="VectorBase:RPRC003435"/>
<evidence type="ECO:0000259" key="2">
    <source>
        <dbReference type="Pfam" id="PF08445"/>
    </source>
</evidence>
<feature type="domain" description="GCN5-related N-acetyltransferase Rv2170-like" evidence="2">
    <location>
        <begin position="581"/>
        <end position="663"/>
    </location>
</feature>
<dbReference type="EnsemblMetazoa" id="RPRC003435-RA">
    <property type="protein sequence ID" value="RPRC003435-PA"/>
    <property type="gene ID" value="RPRC003435"/>
</dbReference>
<feature type="region of interest" description="Disordered" evidence="1">
    <location>
        <begin position="222"/>
        <end position="325"/>
    </location>
</feature>
<dbReference type="InParanoid" id="T1HHB2"/>
<dbReference type="eggNOG" id="ENOG502S8QI">
    <property type="taxonomic scope" value="Eukaryota"/>
</dbReference>
<dbReference type="InterPro" id="IPR016181">
    <property type="entry name" value="Acyl_CoA_acyltransferase"/>
</dbReference>
<dbReference type="OMA" id="QMYRRDW"/>
<dbReference type="InterPro" id="IPR053225">
    <property type="entry name" value="Acyl-CoA_N-acyltransferase"/>
</dbReference>
<dbReference type="EMBL" id="ACPB03023059">
    <property type="status" value="NOT_ANNOTATED_CDS"/>
    <property type="molecule type" value="Genomic_DNA"/>
</dbReference>
<keyword evidence="4" id="KW-1185">Reference proteome</keyword>
<dbReference type="Proteomes" id="UP000015103">
    <property type="component" value="Unassembled WGS sequence"/>
</dbReference>
<dbReference type="AlphaFoldDB" id="T1HHB2"/>
<dbReference type="HOGENOM" id="CLU_410118_0_0_1"/>
<dbReference type="Gene3D" id="3.40.630.30">
    <property type="match status" value="3"/>
</dbReference>
<dbReference type="PANTHER" id="PTHR20958">
    <property type="entry name" value="GLYCINE N-ACYLTRANSFERASE-LIKE PROTEIN"/>
    <property type="match status" value="1"/>
</dbReference>
<organism evidence="3 4">
    <name type="scientific">Rhodnius prolixus</name>
    <name type="common">Triatomid bug</name>
    <dbReference type="NCBI Taxonomy" id="13249"/>
    <lineage>
        <taxon>Eukaryota</taxon>
        <taxon>Metazoa</taxon>
        <taxon>Ecdysozoa</taxon>
        <taxon>Arthropoda</taxon>
        <taxon>Hexapoda</taxon>
        <taxon>Insecta</taxon>
        <taxon>Pterygota</taxon>
        <taxon>Neoptera</taxon>
        <taxon>Paraneoptera</taxon>
        <taxon>Hemiptera</taxon>
        <taxon>Heteroptera</taxon>
        <taxon>Panheteroptera</taxon>
        <taxon>Cimicomorpha</taxon>
        <taxon>Reduviidae</taxon>
        <taxon>Triatominae</taxon>
        <taxon>Rhodnius</taxon>
    </lineage>
</organism>
<dbReference type="PANTHER" id="PTHR20958:SF6">
    <property type="entry name" value="GLYCINE N-ACYLTRANSFERASE-LIKE PROTEIN"/>
    <property type="match status" value="1"/>
</dbReference>
<name>T1HHB2_RHOPR</name>
<evidence type="ECO:0000313" key="3">
    <source>
        <dbReference type="EnsemblMetazoa" id="RPRC003435-PA"/>
    </source>
</evidence>
<sequence>MYESDALQIVPDSEITAVFDSLKPLFPKSIHAYYFIDSLVAWKKKVPEMDIAILTPKGGHKSGAVFFYFTGFNFLVFSVYTWTKEGEELLRSSLLETKRFQWVEFKYILVTCLTEEVYSALEPVIPKIFNNRPPPRISHDSVYWLPAEEVIKFDVIVPEGMRLDDLKKEHAEMINSFWPRRTGGSEKLIAMMTWVNFGKGLFKSNGDLVAWAFYCHHQQQHSQQQLPRPQQQSKQQTPHKPQQSQLEAPNVATGQGGGADGFASNKAKAGVHSRLTGATGPVGADWVGGSRRLGPGSGQGKGNTPPTGTTGSENPMTPAAKWTGGGRYQSFRADSLEAIEAMTDAEVHSARISGSSKKRVAVLTKAGKEYLQAKRLFLKICMKAMPYRLIVPDSEITAVFDSLKPLFPKSKHAYYFIDNLVAWKKKVPEMDIAILTPKGGHKSGAVFFYFTGFNFLVFSVYTWTKEGEELLRISLLETKRFQWEEFKYILVSSLTEEVYSALEPVIPKIFNNRPPPTISYDSVNWLPAEEVIKFDVKVPEGMRLDDLKKEHADMINSVYPYRTEGLEKLMEMMTWVNFGKGIFKSNGDLVAWAFYWFYGALGVVQTAENERRRGYGKVAVQAVCKEMGLRGLDVNLNIVEGNSVGEAFFNALSFKRSHKSVWIFSAPENE</sequence>
<accession>T1HHB2</accession>
<evidence type="ECO:0000313" key="4">
    <source>
        <dbReference type="Proteomes" id="UP000015103"/>
    </source>
</evidence>
<evidence type="ECO:0000256" key="1">
    <source>
        <dbReference type="SAM" id="MobiDB-lite"/>
    </source>
</evidence>
<reference evidence="3" key="1">
    <citation type="submission" date="2015-05" db="UniProtKB">
        <authorList>
            <consortium name="EnsemblMetazoa"/>
        </authorList>
    </citation>
    <scope>IDENTIFICATION</scope>
</reference>
<feature type="compositionally biased region" description="Low complexity" evidence="1">
    <location>
        <begin position="302"/>
        <end position="311"/>
    </location>
</feature>
<dbReference type="Pfam" id="PF08445">
    <property type="entry name" value="FR47"/>
    <property type="match status" value="1"/>
</dbReference>
<dbReference type="GO" id="GO:0016747">
    <property type="term" value="F:acyltransferase activity, transferring groups other than amino-acyl groups"/>
    <property type="evidence" value="ECO:0007669"/>
    <property type="project" value="InterPro"/>
</dbReference>
<proteinExistence type="predicted"/>
<protein>
    <submittedName>
        <fullName evidence="3">FR47 domain-containing protein</fullName>
    </submittedName>
</protein>
<dbReference type="InterPro" id="IPR013653">
    <property type="entry name" value="GCN5-like_dom"/>
</dbReference>